<evidence type="ECO:0000256" key="1">
    <source>
        <dbReference type="ARBA" id="ARBA00009741"/>
    </source>
</evidence>
<keyword evidence="7" id="KW-0689">Ribosomal protein</keyword>
<protein>
    <recommendedName>
        <fullName evidence="6">Ribosomal protein L11 methyltransferase</fullName>
        <shortName evidence="6">L11 Mtase</shortName>
        <ecNumber evidence="6">2.1.1.-</ecNumber>
    </recommendedName>
</protein>
<name>A0AAE2ZJH5_9HYPH</name>
<dbReference type="InterPro" id="IPR050078">
    <property type="entry name" value="Ribosomal_L11_MeTrfase_PrmA"/>
</dbReference>
<comment type="catalytic activity">
    <reaction evidence="6">
        <text>L-lysyl-[protein] + 3 S-adenosyl-L-methionine = N(6),N(6),N(6)-trimethyl-L-lysyl-[protein] + 3 S-adenosyl-L-homocysteine + 3 H(+)</text>
        <dbReference type="Rhea" id="RHEA:54192"/>
        <dbReference type="Rhea" id="RHEA-COMP:9752"/>
        <dbReference type="Rhea" id="RHEA-COMP:13826"/>
        <dbReference type="ChEBI" id="CHEBI:15378"/>
        <dbReference type="ChEBI" id="CHEBI:29969"/>
        <dbReference type="ChEBI" id="CHEBI:57856"/>
        <dbReference type="ChEBI" id="CHEBI:59789"/>
        <dbReference type="ChEBI" id="CHEBI:61961"/>
    </reaction>
</comment>
<keyword evidence="4 6" id="KW-0808">Transferase</keyword>
<dbReference type="PANTHER" id="PTHR43648">
    <property type="entry name" value="ELECTRON TRANSFER FLAVOPROTEIN BETA SUBUNIT LYSINE METHYLTRANSFERASE"/>
    <property type="match status" value="1"/>
</dbReference>
<comment type="function">
    <text evidence="6">Methylates ribosomal protein L11.</text>
</comment>
<evidence type="ECO:0000256" key="2">
    <source>
        <dbReference type="ARBA" id="ARBA00022490"/>
    </source>
</evidence>
<comment type="subcellular location">
    <subcellularLocation>
        <location evidence="6">Cytoplasm</location>
    </subcellularLocation>
</comment>
<dbReference type="EMBL" id="JAICBX010000001">
    <property type="protein sequence ID" value="MBW8635787.1"/>
    <property type="molecule type" value="Genomic_DNA"/>
</dbReference>
<dbReference type="SUPFAM" id="SSF53335">
    <property type="entry name" value="S-adenosyl-L-methionine-dependent methyltransferases"/>
    <property type="match status" value="1"/>
</dbReference>
<dbReference type="GO" id="GO:0005840">
    <property type="term" value="C:ribosome"/>
    <property type="evidence" value="ECO:0007669"/>
    <property type="project" value="UniProtKB-KW"/>
</dbReference>
<dbReference type="CDD" id="cd02440">
    <property type="entry name" value="AdoMet_MTases"/>
    <property type="match status" value="1"/>
</dbReference>
<keyword evidence="5 6" id="KW-0949">S-adenosyl-L-methionine</keyword>
<dbReference type="HAMAP" id="MF_00735">
    <property type="entry name" value="Methyltr_PrmA"/>
    <property type="match status" value="1"/>
</dbReference>
<keyword evidence="8" id="KW-1185">Reference proteome</keyword>
<dbReference type="GO" id="GO:0008276">
    <property type="term" value="F:protein methyltransferase activity"/>
    <property type="evidence" value="ECO:0007669"/>
    <property type="project" value="UniProtKB-UniRule"/>
</dbReference>
<organism evidence="7 8">
    <name type="scientific">Flavimaribacter sediminis</name>
    <dbReference type="NCBI Taxonomy" id="2865987"/>
    <lineage>
        <taxon>Bacteria</taxon>
        <taxon>Pseudomonadati</taxon>
        <taxon>Pseudomonadota</taxon>
        <taxon>Alphaproteobacteria</taxon>
        <taxon>Hyphomicrobiales</taxon>
        <taxon>Rhizobiaceae</taxon>
        <taxon>Flavimaribacter</taxon>
    </lineage>
</organism>
<dbReference type="InterPro" id="IPR029063">
    <property type="entry name" value="SAM-dependent_MTases_sf"/>
</dbReference>
<dbReference type="GO" id="GO:0005737">
    <property type="term" value="C:cytoplasm"/>
    <property type="evidence" value="ECO:0007669"/>
    <property type="project" value="UniProtKB-SubCell"/>
</dbReference>
<dbReference type="EC" id="2.1.1.-" evidence="6"/>
<dbReference type="Gene3D" id="3.40.50.150">
    <property type="entry name" value="Vaccinia Virus protein VP39"/>
    <property type="match status" value="1"/>
</dbReference>
<evidence type="ECO:0000256" key="3">
    <source>
        <dbReference type="ARBA" id="ARBA00022603"/>
    </source>
</evidence>
<comment type="caution">
    <text evidence="7">The sequence shown here is derived from an EMBL/GenBank/DDBJ whole genome shotgun (WGS) entry which is preliminary data.</text>
</comment>
<dbReference type="InterPro" id="IPR004498">
    <property type="entry name" value="Ribosomal_PrmA_MeTrfase"/>
</dbReference>
<dbReference type="PIRSF" id="PIRSF000401">
    <property type="entry name" value="RPL11_MTase"/>
    <property type="match status" value="1"/>
</dbReference>
<dbReference type="Pfam" id="PF06325">
    <property type="entry name" value="PrmA"/>
    <property type="match status" value="1"/>
</dbReference>
<keyword evidence="3 6" id="KW-0489">Methyltransferase</keyword>
<proteinExistence type="inferred from homology"/>
<comment type="similarity">
    <text evidence="1 6">Belongs to the methyltransferase superfamily. PrmA family.</text>
</comment>
<dbReference type="PANTHER" id="PTHR43648:SF1">
    <property type="entry name" value="ELECTRON TRANSFER FLAVOPROTEIN BETA SUBUNIT LYSINE METHYLTRANSFERASE"/>
    <property type="match status" value="1"/>
</dbReference>
<feature type="binding site" evidence="6">
    <location>
        <position position="136"/>
    </location>
    <ligand>
        <name>S-adenosyl-L-methionine</name>
        <dbReference type="ChEBI" id="CHEBI:59789"/>
    </ligand>
</feature>
<gene>
    <name evidence="6" type="primary">prmA</name>
    <name evidence="7" type="ORF">K1W69_01200</name>
</gene>
<accession>A0AAE2ZJH5</accession>
<dbReference type="AlphaFoldDB" id="A0AAE2ZJH5"/>
<evidence type="ECO:0000256" key="4">
    <source>
        <dbReference type="ARBA" id="ARBA00022679"/>
    </source>
</evidence>
<dbReference type="RefSeq" id="WP_220226507.1">
    <property type="nucleotide sequence ID" value="NZ_JAICBX010000001.1"/>
</dbReference>
<evidence type="ECO:0000256" key="5">
    <source>
        <dbReference type="ARBA" id="ARBA00022691"/>
    </source>
</evidence>
<dbReference type="GO" id="GO:0032259">
    <property type="term" value="P:methylation"/>
    <property type="evidence" value="ECO:0007669"/>
    <property type="project" value="UniProtKB-KW"/>
</dbReference>
<dbReference type="Proteomes" id="UP001196509">
    <property type="component" value="Unassembled WGS sequence"/>
</dbReference>
<keyword evidence="2 6" id="KW-0963">Cytoplasm</keyword>
<feature type="binding site" evidence="6">
    <location>
        <position position="228"/>
    </location>
    <ligand>
        <name>S-adenosyl-L-methionine</name>
        <dbReference type="ChEBI" id="CHEBI:59789"/>
    </ligand>
</feature>
<feature type="binding site" evidence="6">
    <location>
        <position position="181"/>
    </location>
    <ligand>
        <name>S-adenosyl-L-methionine</name>
        <dbReference type="ChEBI" id="CHEBI:59789"/>
    </ligand>
</feature>
<evidence type="ECO:0000256" key="6">
    <source>
        <dbReference type="HAMAP-Rule" id="MF_00735"/>
    </source>
</evidence>
<feature type="binding site" evidence="6">
    <location>
        <position position="159"/>
    </location>
    <ligand>
        <name>S-adenosyl-L-methionine</name>
        <dbReference type="ChEBI" id="CHEBI:59789"/>
    </ligand>
</feature>
<sequence>MSQIRLFIRGSESDCNLAMDLLADWMEEEGLPLATMEVDETQDLWETSVYVNEADVDDVRAVMQARLESEFPDSVVETEILPDVDWVSRSLEGLKPVRAGRFVVFGSHDRATAQPHELAIEIEAGQAFGTGHHGTTAGCLEMIGRLAKARHFSNALDLGTGSGVLAIALARQGLCDILATDIDPVAVEVARRNSKLNETASAIAFETAAGFHSAIFDRKGPFELIVANILARPLMKMAPSIARHLAPGGSVVLSGILASQRWKVLAAFAGQGLYHRHTLWRGGWVTLHLSANRS</sequence>
<evidence type="ECO:0000313" key="8">
    <source>
        <dbReference type="Proteomes" id="UP001196509"/>
    </source>
</evidence>
<keyword evidence="7" id="KW-0687">Ribonucleoprotein</keyword>
<evidence type="ECO:0000313" key="7">
    <source>
        <dbReference type="EMBL" id="MBW8635787.1"/>
    </source>
</evidence>
<dbReference type="NCBIfam" id="NF001784">
    <property type="entry name" value="PRK00517.2-1"/>
    <property type="match status" value="1"/>
</dbReference>
<reference evidence="7" key="1">
    <citation type="submission" date="2021-08" db="EMBL/GenBank/DDBJ databases">
        <title>Hoeflea bacterium WL0058 sp. nov., isolated from the sediment.</title>
        <authorList>
            <person name="Wang L."/>
            <person name="Zhang D."/>
        </authorList>
    </citation>
    <scope>NUCLEOTIDE SEQUENCE</scope>
    <source>
        <strain evidence="7">WL0058</strain>
    </source>
</reference>